<evidence type="ECO:0000313" key="3">
    <source>
        <dbReference type="Proteomes" id="UP000250235"/>
    </source>
</evidence>
<gene>
    <name evidence="2" type="ORF">F511_13877</name>
</gene>
<sequence>MMMNSREVWNAETLKISELCEKSSQMVIRENNQMRRQEQLEQLVELRRQEKSGSTEKKNLDPAIKRRRYQMSSSCEKKTISAGTQSLYQLERRKD</sequence>
<accession>A0A2Z7B781</accession>
<name>A0A2Z7B781_9LAMI</name>
<protein>
    <submittedName>
        <fullName evidence="2">Uncharacterized protein</fullName>
    </submittedName>
</protein>
<keyword evidence="3" id="KW-1185">Reference proteome</keyword>
<evidence type="ECO:0000313" key="2">
    <source>
        <dbReference type="EMBL" id="KZV29798.1"/>
    </source>
</evidence>
<organism evidence="2 3">
    <name type="scientific">Dorcoceras hygrometricum</name>
    <dbReference type="NCBI Taxonomy" id="472368"/>
    <lineage>
        <taxon>Eukaryota</taxon>
        <taxon>Viridiplantae</taxon>
        <taxon>Streptophyta</taxon>
        <taxon>Embryophyta</taxon>
        <taxon>Tracheophyta</taxon>
        <taxon>Spermatophyta</taxon>
        <taxon>Magnoliopsida</taxon>
        <taxon>eudicotyledons</taxon>
        <taxon>Gunneridae</taxon>
        <taxon>Pentapetalae</taxon>
        <taxon>asterids</taxon>
        <taxon>lamiids</taxon>
        <taxon>Lamiales</taxon>
        <taxon>Gesneriaceae</taxon>
        <taxon>Didymocarpoideae</taxon>
        <taxon>Trichosporeae</taxon>
        <taxon>Loxocarpinae</taxon>
        <taxon>Dorcoceras</taxon>
    </lineage>
</organism>
<proteinExistence type="predicted"/>
<reference evidence="2 3" key="1">
    <citation type="journal article" date="2015" name="Proc. Natl. Acad. Sci. U.S.A.">
        <title>The resurrection genome of Boea hygrometrica: A blueprint for survival of dehydration.</title>
        <authorList>
            <person name="Xiao L."/>
            <person name="Yang G."/>
            <person name="Zhang L."/>
            <person name="Yang X."/>
            <person name="Zhao S."/>
            <person name="Ji Z."/>
            <person name="Zhou Q."/>
            <person name="Hu M."/>
            <person name="Wang Y."/>
            <person name="Chen M."/>
            <person name="Xu Y."/>
            <person name="Jin H."/>
            <person name="Xiao X."/>
            <person name="Hu G."/>
            <person name="Bao F."/>
            <person name="Hu Y."/>
            <person name="Wan P."/>
            <person name="Li L."/>
            <person name="Deng X."/>
            <person name="Kuang T."/>
            <person name="Xiang C."/>
            <person name="Zhu J.K."/>
            <person name="Oliver M.J."/>
            <person name="He Y."/>
        </authorList>
    </citation>
    <scope>NUCLEOTIDE SEQUENCE [LARGE SCALE GENOMIC DNA]</scope>
    <source>
        <strain evidence="3">cv. XS01</strain>
    </source>
</reference>
<dbReference type="Proteomes" id="UP000250235">
    <property type="component" value="Unassembled WGS sequence"/>
</dbReference>
<dbReference type="AlphaFoldDB" id="A0A2Z7B781"/>
<evidence type="ECO:0000256" key="1">
    <source>
        <dbReference type="SAM" id="MobiDB-lite"/>
    </source>
</evidence>
<feature type="compositionally biased region" description="Basic and acidic residues" evidence="1">
    <location>
        <begin position="46"/>
        <end position="64"/>
    </location>
</feature>
<dbReference type="EMBL" id="KV009068">
    <property type="protein sequence ID" value="KZV29798.1"/>
    <property type="molecule type" value="Genomic_DNA"/>
</dbReference>
<feature type="region of interest" description="Disordered" evidence="1">
    <location>
        <begin position="46"/>
        <end position="81"/>
    </location>
</feature>